<proteinExistence type="predicted"/>
<dbReference type="EMBL" id="JBFOLK010000004">
    <property type="protein sequence ID" value="KAL2517978.1"/>
    <property type="molecule type" value="Genomic_DNA"/>
</dbReference>
<comment type="caution">
    <text evidence="1">The sequence shown here is derived from an EMBL/GenBank/DDBJ whole genome shotgun (WGS) entry which is preliminary data.</text>
</comment>
<organism evidence="1 2">
    <name type="scientific">Abeliophyllum distichum</name>
    <dbReference type="NCBI Taxonomy" id="126358"/>
    <lineage>
        <taxon>Eukaryota</taxon>
        <taxon>Viridiplantae</taxon>
        <taxon>Streptophyta</taxon>
        <taxon>Embryophyta</taxon>
        <taxon>Tracheophyta</taxon>
        <taxon>Spermatophyta</taxon>
        <taxon>Magnoliopsida</taxon>
        <taxon>eudicotyledons</taxon>
        <taxon>Gunneridae</taxon>
        <taxon>Pentapetalae</taxon>
        <taxon>asterids</taxon>
        <taxon>lamiids</taxon>
        <taxon>Lamiales</taxon>
        <taxon>Oleaceae</taxon>
        <taxon>Forsythieae</taxon>
        <taxon>Abeliophyllum</taxon>
    </lineage>
</organism>
<evidence type="ECO:0000313" key="2">
    <source>
        <dbReference type="Proteomes" id="UP001604336"/>
    </source>
</evidence>
<dbReference type="Proteomes" id="UP001604336">
    <property type="component" value="Unassembled WGS sequence"/>
</dbReference>
<name>A0ABD1TZ24_9LAMI</name>
<keyword evidence="2" id="KW-1185">Reference proteome</keyword>
<reference evidence="2" key="1">
    <citation type="submission" date="2024-07" db="EMBL/GenBank/DDBJ databases">
        <title>Two chromosome-level genome assemblies of Korean endemic species Abeliophyllum distichum and Forsythia ovata (Oleaceae).</title>
        <authorList>
            <person name="Jang H."/>
        </authorList>
    </citation>
    <scope>NUCLEOTIDE SEQUENCE [LARGE SCALE GENOMIC DNA]</scope>
</reference>
<gene>
    <name evidence="1" type="ORF">Adt_14225</name>
</gene>
<protein>
    <submittedName>
        <fullName evidence="1">Uncharacterized protein</fullName>
    </submittedName>
</protein>
<dbReference type="AlphaFoldDB" id="A0ABD1TZ24"/>
<evidence type="ECO:0000313" key="1">
    <source>
        <dbReference type="EMBL" id="KAL2517978.1"/>
    </source>
</evidence>
<sequence>MAGSLYLWFRHSLGFEMPLHVFQMVYLLKKLPRKKDQWKESGWKGELDILRAIYERSAGESRFDPLLKMPKHLIELEHMASKADFRLGKRPTLPLAKLIELKVKELWPDLLRIAVRRKLLKRSAELHLKNRLKELPPN</sequence>
<accession>A0ABD1TZ24</accession>